<gene>
    <name evidence="2" type="ORF">VRLFYP33_01542</name>
</gene>
<evidence type="ECO:0000259" key="1">
    <source>
        <dbReference type="Pfam" id="PF01206"/>
    </source>
</evidence>
<dbReference type="EMBL" id="CACRUX010000056">
    <property type="protein sequence ID" value="VYU24747.1"/>
    <property type="molecule type" value="Genomic_DNA"/>
</dbReference>
<dbReference type="Pfam" id="PF02635">
    <property type="entry name" value="DsrE"/>
    <property type="match status" value="1"/>
</dbReference>
<proteinExistence type="predicted"/>
<dbReference type="Pfam" id="PF01206">
    <property type="entry name" value="TusA"/>
    <property type="match status" value="1"/>
</dbReference>
<dbReference type="NCBIfam" id="TIGR03527">
    <property type="entry name" value="selenium_YedF"/>
    <property type="match status" value="1"/>
</dbReference>
<dbReference type="InterPro" id="IPR001455">
    <property type="entry name" value="TusA-like"/>
</dbReference>
<evidence type="ECO:0000313" key="2">
    <source>
        <dbReference type="EMBL" id="VYU24747.1"/>
    </source>
</evidence>
<name>A0A6N3DGB9_9FIRM</name>
<organism evidence="2">
    <name type="scientific">Veillonella ratti</name>
    <dbReference type="NCBI Taxonomy" id="103892"/>
    <lineage>
        <taxon>Bacteria</taxon>
        <taxon>Bacillati</taxon>
        <taxon>Bacillota</taxon>
        <taxon>Negativicutes</taxon>
        <taxon>Veillonellales</taxon>
        <taxon>Veillonellaceae</taxon>
        <taxon>Veillonella</taxon>
    </lineage>
</organism>
<sequence length="249" mass="26579">MSDEVKAVYGADLRSMTEVPNDVKKEWLVQGSVVVDMRGSLCPMPVIATKKAMEEHPGAVITTLVDNEVSRDNVTKFGKSRQCEVTVATGGNTHYLTMVPAGTQVATVSPEASATKASVTEVASEAPKSPAASVSSPNFGGKVLLITKDYLGEGNEELGRTLMKTFMFCLAESDVKPSKIYFINSGVKMVTEESPHLENLKNLVEAGVDIAACGICLDFYGLKEKVAVGSITNLYAITEAMLTESMVTL</sequence>
<dbReference type="InterPro" id="IPR027396">
    <property type="entry name" value="DsrEFH-like"/>
</dbReference>
<dbReference type="InterPro" id="IPR019870">
    <property type="entry name" value="Se_metab_YedF"/>
</dbReference>
<feature type="domain" description="UPF0033" evidence="1">
    <location>
        <begin position="34"/>
        <end position="94"/>
    </location>
</feature>
<dbReference type="Gene3D" id="3.30.110.40">
    <property type="entry name" value="TusA-like domain"/>
    <property type="match status" value="1"/>
</dbReference>
<protein>
    <submittedName>
        <fullName evidence="2">SirA-like protein</fullName>
    </submittedName>
</protein>
<dbReference type="InterPro" id="IPR003787">
    <property type="entry name" value="Sulphur_relay_DsrE/F-like"/>
</dbReference>
<reference evidence="2" key="1">
    <citation type="submission" date="2019-11" db="EMBL/GenBank/DDBJ databases">
        <authorList>
            <person name="Feng L."/>
        </authorList>
    </citation>
    <scope>NUCLEOTIDE SEQUENCE</scope>
    <source>
        <strain evidence="2">VrattiLFYP33</strain>
    </source>
</reference>
<dbReference type="SUPFAM" id="SSF75169">
    <property type="entry name" value="DsrEFH-like"/>
    <property type="match status" value="1"/>
</dbReference>
<dbReference type="InterPro" id="IPR036868">
    <property type="entry name" value="TusA-like_sf"/>
</dbReference>
<dbReference type="SUPFAM" id="SSF64307">
    <property type="entry name" value="SirA-like"/>
    <property type="match status" value="1"/>
</dbReference>
<accession>A0A6N3DGB9</accession>
<dbReference type="AlphaFoldDB" id="A0A6N3DGB9"/>